<dbReference type="SUPFAM" id="SSF53448">
    <property type="entry name" value="Nucleotide-diphospho-sugar transferases"/>
    <property type="match status" value="1"/>
</dbReference>
<feature type="domain" description="MobA-like NTP transferase" evidence="19">
    <location>
        <begin position="23"/>
        <end position="179"/>
    </location>
</feature>
<comment type="pathway">
    <text evidence="17">Nucleotide-sugar biosynthesis; UDP-N-acetyl-alpha-D-glucosamine biosynthesis; N-acetyl-alpha-D-glucosamine 1-phosphate from alpha-D-glucosamine 6-phosphate (route II): step 2/2.</text>
</comment>
<keyword evidence="12 17" id="KW-0012">Acyltransferase</keyword>
<feature type="binding site" evidence="17">
    <location>
        <position position="397"/>
    </location>
    <ligand>
        <name>UDP-N-acetyl-alpha-D-glucosamine</name>
        <dbReference type="ChEBI" id="CHEBI:57705"/>
    </ligand>
</feature>
<evidence type="ECO:0000259" key="19">
    <source>
        <dbReference type="Pfam" id="PF12804"/>
    </source>
</evidence>
<dbReference type="InterPro" id="IPR025877">
    <property type="entry name" value="MobA-like_NTP_Trfase"/>
</dbReference>
<keyword evidence="5 17" id="KW-0548">Nucleotidyltransferase</keyword>
<reference evidence="20 21" key="1">
    <citation type="submission" date="2020-08" db="EMBL/GenBank/DDBJ databases">
        <title>Sequencing the genomes of 1000 actinobacteria strains.</title>
        <authorList>
            <person name="Klenk H.-P."/>
        </authorList>
    </citation>
    <scope>NUCLEOTIDE SEQUENCE [LARGE SCALE GENOMIC DNA]</scope>
    <source>
        <strain evidence="20 21">DSM 43036</strain>
    </source>
</reference>
<feature type="binding site" evidence="17">
    <location>
        <position position="371"/>
    </location>
    <ligand>
        <name>UDP-N-acetyl-alpha-D-glucosamine</name>
        <dbReference type="ChEBI" id="CHEBI:57705"/>
    </ligand>
</feature>
<comment type="pathway">
    <text evidence="17">Nucleotide-sugar biosynthesis; UDP-N-acetyl-alpha-D-glucosamine biosynthesis; UDP-N-acetyl-alpha-D-glucosamine from N-acetyl-alpha-D-glucosamine 1-phosphate: step 1/1.</text>
</comment>
<evidence type="ECO:0000256" key="5">
    <source>
        <dbReference type="ARBA" id="ARBA00022695"/>
    </source>
</evidence>
<comment type="caution">
    <text evidence="17">Lacks conserved residue(s) required for the propagation of feature annotation.</text>
</comment>
<dbReference type="EMBL" id="JACHJC010000001">
    <property type="protein sequence ID" value="MBB5111490.1"/>
    <property type="molecule type" value="Genomic_DNA"/>
</dbReference>
<evidence type="ECO:0000256" key="2">
    <source>
        <dbReference type="ARBA" id="ARBA00007947"/>
    </source>
</evidence>
<evidence type="ECO:0000256" key="18">
    <source>
        <dbReference type="SAM" id="MobiDB-lite"/>
    </source>
</evidence>
<dbReference type="PANTHER" id="PTHR43584">
    <property type="entry name" value="NUCLEOTIDYL TRANSFERASE"/>
    <property type="match status" value="1"/>
</dbReference>
<feature type="binding site" evidence="17">
    <location>
        <begin position="406"/>
        <end position="407"/>
    </location>
    <ligand>
        <name>acetyl-CoA</name>
        <dbReference type="ChEBI" id="CHEBI:57288"/>
    </ligand>
</feature>
<feature type="binding site" evidence="17">
    <location>
        <position position="40"/>
    </location>
    <ligand>
        <name>UDP-N-acetyl-alpha-D-glucosamine</name>
        <dbReference type="ChEBI" id="CHEBI:57705"/>
    </ligand>
</feature>
<comment type="similarity">
    <text evidence="1 17">In the C-terminal section; belongs to the transferase hexapeptide repeat family.</text>
</comment>
<dbReference type="InterPro" id="IPR011004">
    <property type="entry name" value="Trimer_LpxA-like_sf"/>
</dbReference>
<evidence type="ECO:0000256" key="13">
    <source>
        <dbReference type="ARBA" id="ARBA00023316"/>
    </source>
</evidence>
<feature type="binding site" evidence="17">
    <location>
        <position position="353"/>
    </location>
    <ligand>
        <name>UDP-N-acetyl-alpha-D-glucosamine</name>
        <dbReference type="ChEBI" id="CHEBI:57705"/>
    </ligand>
</feature>
<keyword evidence="21" id="KW-1185">Reference proteome</keyword>
<proteinExistence type="inferred from homology"/>
<evidence type="ECO:0000256" key="1">
    <source>
        <dbReference type="ARBA" id="ARBA00007707"/>
    </source>
</evidence>
<evidence type="ECO:0000256" key="3">
    <source>
        <dbReference type="ARBA" id="ARBA00022490"/>
    </source>
</evidence>
<comment type="catalytic activity">
    <reaction evidence="14 17">
        <text>alpha-D-glucosamine 1-phosphate + acetyl-CoA = N-acetyl-alpha-D-glucosamine 1-phosphate + CoA + H(+)</text>
        <dbReference type="Rhea" id="RHEA:13725"/>
        <dbReference type="ChEBI" id="CHEBI:15378"/>
        <dbReference type="ChEBI" id="CHEBI:57287"/>
        <dbReference type="ChEBI" id="CHEBI:57288"/>
        <dbReference type="ChEBI" id="CHEBI:57776"/>
        <dbReference type="ChEBI" id="CHEBI:58516"/>
        <dbReference type="EC" id="2.3.1.157"/>
    </reaction>
</comment>
<dbReference type="EC" id="2.7.7.23" evidence="17"/>
<dbReference type="CDD" id="cd03353">
    <property type="entry name" value="LbH_GlmU_C"/>
    <property type="match status" value="1"/>
</dbReference>
<evidence type="ECO:0000256" key="4">
    <source>
        <dbReference type="ARBA" id="ARBA00022679"/>
    </source>
</evidence>
<comment type="subcellular location">
    <subcellularLocation>
        <location evidence="17">Cytoplasm</location>
    </subcellularLocation>
</comment>
<dbReference type="SUPFAM" id="SSF51161">
    <property type="entry name" value="Trimeric LpxA-like enzymes"/>
    <property type="match status" value="1"/>
</dbReference>
<evidence type="ECO:0000256" key="9">
    <source>
        <dbReference type="ARBA" id="ARBA00022960"/>
    </source>
</evidence>
<evidence type="ECO:0000256" key="6">
    <source>
        <dbReference type="ARBA" id="ARBA00022723"/>
    </source>
</evidence>
<keyword evidence="8 17" id="KW-0460">Magnesium</keyword>
<evidence type="ECO:0000256" key="15">
    <source>
        <dbReference type="ARBA" id="ARBA00048493"/>
    </source>
</evidence>
<evidence type="ECO:0000256" key="10">
    <source>
        <dbReference type="ARBA" id="ARBA00022984"/>
    </source>
</evidence>
<organism evidence="20 21">
    <name type="scientific">Micromonospora echinospora</name>
    <name type="common">Micromonospora purpurea</name>
    <dbReference type="NCBI Taxonomy" id="1877"/>
    <lineage>
        <taxon>Bacteria</taxon>
        <taxon>Bacillati</taxon>
        <taxon>Actinomycetota</taxon>
        <taxon>Actinomycetes</taxon>
        <taxon>Micromonosporales</taxon>
        <taxon>Micromonosporaceae</taxon>
        <taxon>Micromonospora</taxon>
    </lineage>
</organism>
<keyword evidence="13 17" id="KW-0961">Cell wall biogenesis/degradation</keyword>
<comment type="caution">
    <text evidence="20">The sequence shown here is derived from an EMBL/GenBank/DDBJ whole genome shotgun (WGS) entry which is preliminary data.</text>
</comment>
<dbReference type="CDD" id="cd02540">
    <property type="entry name" value="GT2_GlmU_N_bac"/>
    <property type="match status" value="1"/>
</dbReference>
<dbReference type="NCBIfam" id="TIGR01173">
    <property type="entry name" value="glmU"/>
    <property type="match status" value="1"/>
</dbReference>
<comment type="subunit">
    <text evidence="17">Homotrimer.</text>
</comment>
<protein>
    <recommendedName>
        <fullName evidence="17">Bifunctional protein GlmU</fullName>
    </recommendedName>
    <domain>
        <recommendedName>
            <fullName evidence="17">UDP-N-acetylglucosamine pyrophosphorylase</fullName>
            <ecNumber evidence="17">2.7.7.23</ecNumber>
        </recommendedName>
        <alternativeName>
            <fullName evidence="17">N-acetylglucosamine-1-phosphate uridyltransferase</fullName>
        </alternativeName>
    </domain>
    <domain>
        <recommendedName>
            <fullName evidence="17">Glucosamine-1-phosphate N-acetyltransferase</fullName>
            <ecNumber evidence="17">2.3.1.157</ecNumber>
        </recommendedName>
    </domain>
</protein>
<evidence type="ECO:0000256" key="12">
    <source>
        <dbReference type="ARBA" id="ARBA00023315"/>
    </source>
</evidence>
<feature type="region of interest" description="N-acetyltransferase" evidence="17">
    <location>
        <begin position="272"/>
        <end position="501"/>
    </location>
</feature>
<feature type="region of interest" description="Pyrophosphorylase" evidence="17">
    <location>
        <begin position="1"/>
        <end position="250"/>
    </location>
</feature>
<dbReference type="InterPro" id="IPR029044">
    <property type="entry name" value="Nucleotide-diphossugar_trans"/>
</dbReference>
<keyword evidence="9 17" id="KW-0133">Cell shape</keyword>
<feature type="binding site" evidence="17">
    <location>
        <begin position="98"/>
        <end position="99"/>
    </location>
    <ligand>
        <name>UDP-N-acetyl-alpha-D-glucosamine</name>
        <dbReference type="ChEBI" id="CHEBI:57705"/>
    </ligand>
</feature>
<evidence type="ECO:0000256" key="14">
    <source>
        <dbReference type="ARBA" id="ARBA00048247"/>
    </source>
</evidence>
<dbReference type="InterPro" id="IPR038009">
    <property type="entry name" value="GlmU_C_LbH"/>
</dbReference>
<keyword evidence="7 17" id="KW-0677">Repeat</keyword>
<keyword evidence="4 17" id="KW-0808">Transferase</keyword>
<feature type="binding site" evidence="17">
    <location>
        <position position="93"/>
    </location>
    <ligand>
        <name>UDP-N-acetyl-alpha-D-glucosamine</name>
        <dbReference type="ChEBI" id="CHEBI:57705"/>
    </ligand>
</feature>
<evidence type="ECO:0000256" key="8">
    <source>
        <dbReference type="ARBA" id="ARBA00022842"/>
    </source>
</evidence>
<comment type="catalytic activity">
    <reaction evidence="15 17">
        <text>N-acetyl-alpha-D-glucosamine 1-phosphate + UTP + H(+) = UDP-N-acetyl-alpha-D-glucosamine + diphosphate</text>
        <dbReference type="Rhea" id="RHEA:13509"/>
        <dbReference type="ChEBI" id="CHEBI:15378"/>
        <dbReference type="ChEBI" id="CHEBI:33019"/>
        <dbReference type="ChEBI" id="CHEBI:46398"/>
        <dbReference type="ChEBI" id="CHEBI:57705"/>
        <dbReference type="ChEBI" id="CHEBI:57776"/>
        <dbReference type="EC" id="2.7.7.23"/>
    </reaction>
</comment>
<name>A0ABR6M7X9_MICEC</name>
<dbReference type="GO" id="GO:0003977">
    <property type="term" value="F:UDP-N-acetylglucosamine diphosphorylase activity"/>
    <property type="evidence" value="ECO:0007669"/>
    <property type="project" value="UniProtKB-EC"/>
</dbReference>
<keyword evidence="6 17" id="KW-0479">Metal-binding</keyword>
<feature type="binding site" evidence="17">
    <location>
        <position position="386"/>
    </location>
    <ligand>
        <name>UDP-N-acetyl-alpha-D-glucosamine</name>
        <dbReference type="ChEBI" id="CHEBI:57705"/>
    </ligand>
</feature>
<evidence type="ECO:0000313" key="21">
    <source>
        <dbReference type="Proteomes" id="UP000618986"/>
    </source>
</evidence>
<accession>A0ABR6M7X9</accession>
<dbReference type="Gene3D" id="2.160.10.10">
    <property type="entry name" value="Hexapeptide repeat proteins"/>
    <property type="match status" value="1"/>
</dbReference>
<comment type="cofactor">
    <cofactor evidence="17">
        <name>Mg(2+)</name>
        <dbReference type="ChEBI" id="CHEBI:18420"/>
    </cofactor>
    <text evidence="17">Binds 1 Mg(2+) ion per subunit.</text>
</comment>
<dbReference type="GO" id="GO:0019134">
    <property type="term" value="F:glucosamine-1-phosphate N-acetyltransferase activity"/>
    <property type="evidence" value="ECO:0007669"/>
    <property type="project" value="UniProtKB-EC"/>
</dbReference>
<dbReference type="Pfam" id="PF12804">
    <property type="entry name" value="NTP_transf_3"/>
    <property type="match status" value="1"/>
</dbReference>
<dbReference type="HAMAP" id="MF_01631">
    <property type="entry name" value="GlmU"/>
    <property type="match status" value="1"/>
</dbReference>
<feature type="region of interest" description="Disordered" evidence="18">
    <location>
        <begin position="477"/>
        <end position="501"/>
    </location>
</feature>
<feature type="binding site" evidence="17">
    <location>
        <position position="248"/>
    </location>
    <ligand>
        <name>Mg(2+)</name>
        <dbReference type="ChEBI" id="CHEBI:18420"/>
    </ligand>
</feature>
<feature type="binding site" evidence="17">
    <location>
        <position position="443"/>
    </location>
    <ligand>
        <name>acetyl-CoA</name>
        <dbReference type="ChEBI" id="CHEBI:57288"/>
    </ligand>
</feature>
<dbReference type="InterPro" id="IPR005882">
    <property type="entry name" value="Bifunctional_GlmU"/>
</dbReference>
<comment type="similarity">
    <text evidence="2 17">In the N-terminal section; belongs to the N-acetylglucosamine-1-phosphate uridyltransferase family.</text>
</comment>
<keyword evidence="10 17" id="KW-0573">Peptidoglycan synthesis</keyword>
<comment type="function">
    <text evidence="16 17">Catalyzes the last two sequential reactions in the de novo biosynthetic pathway for UDP-N-acetylglucosamine (UDP-GlcNAc). The C-terminal domain catalyzes the transfer of acetyl group from acetyl coenzyme A to glucosamine-1-phosphate (GlcN-1-P) to produce N-acetylglucosamine-1-phosphate (GlcNAc-1-P), which is converted into UDP-GlcNAc by the transfer of uridine 5-monophosphate (from uridine 5-triphosphate), a reaction catalyzed by the N-terminal domain.</text>
</comment>
<gene>
    <name evidence="17" type="primary">glmU</name>
    <name evidence="20" type="ORF">FHU28_001329</name>
</gene>
<dbReference type="Proteomes" id="UP000618986">
    <property type="component" value="Unassembled WGS sequence"/>
</dbReference>
<evidence type="ECO:0000256" key="16">
    <source>
        <dbReference type="ARBA" id="ARBA00049628"/>
    </source>
</evidence>
<evidence type="ECO:0000256" key="17">
    <source>
        <dbReference type="HAMAP-Rule" id="MF_01631"/>
    </source>
</evidence>
<dbReference type="Gene3D" id="3.90.550.10">
    <property type="entry name" value="Spore Coat Polysaccharide Biosynthesis Protein SpsA, Chain A"/>
    <property type="match status" value="1"/>
</dbReference>
<feature type="binding site" evidence="17">
    <location>
        <position position="190"/>
    </location>
    <ligand>
        <name>UDP-N-acetyl-alpha-D-glucosamine</name>
        <dbReference type="ChEBI" id="CHEBI:57705"/>
    </ligand>
</feature>
<dbReference type="EC" id="2.3.1.157" evidence="17"/>
<comment type="pathway">
    <text evidence="17">Bacterial outer membrane biogenesis; LPS lipid A biosynthesis.</text>
</comment>
<feature type="region of interest" description="Linker" evidence="17">
    <location>
        <begin position="251"/>
        <end position="271"/>
    </location>
</feature>
<feature type="binding site" evidence="17">
    <location>
        <position position="160"/>
    </location>
    <ligand>
        <name>UDP-N-acetyl-alpha-D-glucosamine</name>
        <dbReference type="ChEBI" id="CHEBI:57705"/>
    </ligand>
</feature>
<feature type="binding site" evidence="17">
    <location>
        <position position="400"/>
    </location>
    <ligand>
        <name>acetyl-CoA</name>
        <dbReference type="ChEBI" id="CHEBI:57288"/>
    </ligand>
</feature>
<feature type="binding site" evidence="17">
    <location>
        <position position="123"/>
    </location>
    <ligand>
        <name>Mg(2+)</name>
        <dbReference type="ChEBI" id="CHEBI:18420"/>
    </ligand>
</feature>
<feature type="binding site" evidence="17">
    <location>
        <position position="248"/>
    </location>
    <ligand>
        <name>UDP-N-acetyl-alpha-D-glucosamine</name>
        <dbReference type="ChEBI" id="CHEBI:57705"/>
    </ligand>
</feature>
<feature type="compositionally biased region" description="Low complexity" evidence="18">
    <location>
        <begin position="492"/>
        <end position="501"/>
    </location>
</feature>
<evidence type="ECO:0000256" key="11">
    <source>
        <dbReference type="ARBA" id="ARBA00023268"/>
    </source>
</evidence>
<feature type="binding site" evidence="17">
    <location>
        <position position="460"/>
    </location>
    <ligand>
        <name>acetyl-CoA</name>
        <dbReference type="ChEBI" id="CHEBI:57288"/>
    </ligand>
</feature>
<evidence type="ECO:0000313" key="20">
    <source>
        <dbReference type="EMBL" id="MBB5111490.1"/>
    </source>
</evidence>
<feature type="active site" description="Proton acceptor" evidence="17">
    <location>
        <position position="383"/>
    </location>
</feature>
<sequence length="501" mass="52364">MTARLSPSRRESHVVSQPHLRTVVVLAAGEGKRMKSSLPKVLHPLLGRTLLGHVLAAAAPLGADRTVVVVGHGADQVRAHLTDVAPAATPVLQERQLGTGHAVRIALDAVPDATGTVVVINGDVPLLRPETVQALVEAHEGAAAAATVLAAEVPDPTGLGRIVRDVQGQLEQIVEERDASPQQRALREINAGIYAFDAARLREALGKLSTDNDQGEEYLTDVFALLRDAGEPVAVHCAADHVETLGCNDRVELSALRRLLRDRVNEGWMRTGVSILDPHTTWIDVTATVERDAVIDQNTQLQGATVVGEGALVGPDTTLVDTVVGAGASVVRSHAVGAEVGPEASVGPYAYLRPESRLGRKAKVGTFVETKKASIGDGSKVPHLSYVGDATIGEHSNIGAATVFVNYDGVRKHHTTIGSHARTGADNMFVAPVRVGDGAYTAAGSVITGDVPPGAMAVARGQQRNVEGWVLRKRAGTEAAEAARRAGEDAAETGGAAREGD</sequence>
<dbReference type="InterPro" id="IPR050065">
    <property type="entry name" value="GlmU-like"/>
</dbReference>
<feature type="binding site" evidence="17">
    <location>
        <begin position="26"/>
        <end position="29"/>
    </location>
    <ligand>
        <name>UDP-N-acetyl-alpha-D-glucosamine</name>
        <dbReference type="ChEBI" id="CHEBI:57705"/>
    </ligand>
</feature>
<evidence type="ECO:0000256" key="7">
    <source>
        <dbReference type="ARBA" id="ARBA00022737"/>
    </source>
</evidence>
<dbReference type="NCBIfam" id="NF010932">
    <property type="entry name" value="PRK14352.1"/>
    <property type="match status" value="1"/>
</dbReference>
<keyword evidence="11 17" id="KW-0511">Multifunctional enzyme</keyword>
<feature type="binding site" evidence="17">
    <location>
        <position position="175"/>
    </location>
    <ligand>
        <name>UDP-N-acetyl-alpha-D-glucosamine</name>
        <dbReference type="ChEBI" id="CHEBI:57705"/>
    </ligand>
</feature>
<keyword evidence="3 17" id="KW-0963">Cytoplasm</keyword>
<dbReference type="PANTHER" id="PTHR43584:SF3">
    <property type="entry name" value="BIFUNCTIONAL PROTEIN GLMU"/>
    <property type="match status" value="1"/>
</dbReference>